<dbReference type="GO" id="GO:0016740">
    <property type="term" value="F:transferase activity"/>
    <property type="evidence" value="ECO:0007669"/>
    <property type="project" value="UniProtKB-KW"/>
</dbReference>
<evidence type="ECO:0000259" key="1">
    <source>
        <dbReference type="Pfam" id="PF04230"/>
    </source>
</evidence>
<feature type="domain" description="Polysaccharide pyruvyl transferase" evidence="1">
    <location>
        <begin position="16"/>
        <end position="267"/>
    </location>
</feature>
<dbReference type="PANTHER" id="PTHR36836:SF1">
    <property type="entry name" value="COLANIC ACID BIOSYNTHESIS PROTEIN WCAK"/>
    <property type="match status" value="1"/>
</dbReference>
<dbReference type="InterPro" id="IPR007345">
    <property type="entry name" value="Polysacch_pyruvyl_Trfase"/>
</dbReference>
<dbReference type="OrthoDB" id="1814359at2"/>
<dbReference type="PANTHER" id="PTHR36836">
    <property type="entry name" value="COLANIC ACID BIOSYNTHESIS PROTEIN WCAK"/>
    <property type="match status" value="1"/>
</dbReference>
<dbReference type="Pfam" id="PF04230">
    <property type="entry name" value="PS_pyruv_trans"/>
    <property type="match status" value="1"/>
</dbReference>
<organism evidence="2 3">
    <name type="scientific">Luteimonas viscosa</name>
    <dbReference type="NCBI Taxonomy" id="1132694"/>
    <lineage>
        <taxon>Bacteria</taxon>
        <taxon>Pseudomonadati</taxon>
        <taxon>Pseudomonadota</taxon>
        <taxon>Gammaproteobacteria</taxon>
        <taxon>Lysobacterales</taxon>
        <taxon>Lysobacteraceae</taxon>
        <taxon>Luteimonas</taxon>
    </lineage>
</organism>
<reference evidence="2 3" key="1">
    <citation type="submission" date="2019-08" db="EMBL/GenBank/DDBJ databases">
        <title>Luteimonas viscosus sp. nov., isolated from soil of a sunflower field.</title>
        <authorList>
            <person name="Jianli Z."/>
            <person name="Ying Z."/>
        </authorList>
    </citation>
    <scope>NUCLEOTIDE SEQUENCE [LARGE SCALE GENOMIC DNA]</scope>
    <source>
        <strain evidence="2 3">XBU10</strain>
    </source>
</reference>
<comment type="caution">
    <text evidence="2">The sequence shown here is derived from an EMBL/GenBank/DDBJ whole genome shotgun (WGS) entry which is preliminary data.</text>
</comment>
<dbReference type="EMBL" id="VTFT01000001">
    <property type="protein sequence ID" value="TYT27136.1"/>
    <property type="molecule type" value="Genomic_DNA"/>
</dbReference>
<proteinExistence type="predicted"/>
<protein>
    <submittedName>
        <fullName evidence="2">Polysaccharide pyruvyl transferase family protein</fullName>
    </submittedName>
</protein>
<keyword evidence="2" id="KW-0808">Transferase</keyword>
<name>A0A5D4XR59_9GAMM</name>
<gene>
    <name evidence="2" type="ORF">FZO89_13190</name>
</gene>
<keyword evidence="3" id="KW-1185">Reference proteome</keyword>
<accession>A0A5D4XR59</accession>
<dbReference type="RefSeq" id="WP_149103690.1">
    <property type="nucleotide sequence ID" value="NZ_VTFT01000001.1"/>
</dbReference>
<sequence>MKKKRIGLVGFFGWGNFGDELFVDVYRQWLEPEFELKVLNDLTQKPYFSRPVPEVLEDVDAVVIGGGDLIMPWTVSDLYWKKEYLTKPVHVCGVGVPTWKGSAAPAVEYMREFLSHPNIRYFNVRDRESANWINKHIKPATEPSHGADIVFALDMPSAPKPEGAPILGVVTRDRSDKPDDLTNVLALCQKALGLGYRIRHIVLGSGVVGRKDVARAQDLDIPGKELVVSESTADLCKAIGECTALTSMKFHGTVVAAAYGVPSFVLSATDKSRNLMRMMERPDLLTSIADKHLPDRFSQYTPPIPWATRNLLRRRAEATLNELAESLRSC</sequence>
<dbReference type="AlphaFoldDB" id="A0A5D4XR59"/>
<evidence type="ECO:0000313" key="3">
    <source>
        <dbReference type="Proteomes" id="UP000324973"/>
    </source>
</evidence>
<dbReference type="Proteomes" id="UP000324973">
    <property type="component" value="Unassembled WGS sequence"/>
</dbReference>
<evidence type="ECO:0000313" key="2">
    <source>
        <dbReference type="EMBL" id="TYT27136.1"/>
    </source>
</evidence>